<sequence length="436" mass="48863">MTDRRNFIRQAATLAGAFSAASMFNQVHAEELQRASKRINHLDAAQVAEDEEYWSIIQSAYTVNPGIINLNNGGVSPSPLVVQQAVARYNDLANQGPSYYMWRILDQGREPLRDKLAELAGTLSDEIAVNRNATEALNTIIYGLPLQSGDEVIGTKQDYPHMIQAYKKRAQRDGIVYKQISFDFPIENDDQIVNAYADAITPKTKLIHVTHMINWVGQIMPARKIADMAHARGIEVIVDGAHSFGLMDFKIPDLHCDYFGTSLHKFLSAPIGSGMLWIKKENIAKVWPLVCGDKANDPDIRKFEDLGTRSFPIEQGIGEAINFHEGIGPKRKEERIRYLKNYWASRVKDIPKVKLHTSLKPQYSCAICGVSIDGMTPGELDNALFNQYKIHTVGIVWENISCVRVTPHVYTRTQDLDKLVRAITELAGKAKGEKSK</sequence>
<reference evidence="3 4" key="1">
    <citation type="journal article" date="2017" name="Curr. Microbiol.">
        <title>Mucilaginibacter ginsenosidivorans sp. nov., Isolated from Soil of Ginseng Field.</title>
        <authorList>
            <person name="Kim M.M."/>
            <person name="Siddiqi M.Z."/>
            <person name="Im W.T."/>
        </authorList>
    </citation>
    <scope>NUCLEOTIDE SEQUENCE [LARGE SCALE GENOMIC DNA]</scope>
    <source>
        <strain evidence="3 4">Gsoil 3017</strain>
    </source>
</reference>
<keyword evidence="3" id="KW-0032">Aminotransferase</keyword>
<accession>A0A5B8UQF9</accession>
<gene>
    <name evidence="3" type="ORF">FRZ54_00225</name>
</gene>
<feature type="domain" description="Aminotransferase class V" evidence="2">
    <location>
        <begin position="75"/>
        <end position="391"/>
    </location>
</feature>
<dbReference type="InterPro" id="IPR015422">
    <property type="entry name" value="PyrdxlP-dep_Trfase_small"/>
</dbReference>
<dbReference type="GO" id="GO:0008483">
    <property type="term" value="F:transaminase activity"/>
    <property type="evidence" value="ECO:0007669"/>
    <property type="project" value="UniProtKB-KW"/>
</dbReference>
<dbReference type="Pfam" id="PF00266">
    <property type="entry name" value="Aminotran_5"/>
    <property type="match status" value="1"/>
</dbReference>
<dbReference type="RefSeq" id="WP_147029647.1">
    <property type="nucleotide sequence ID" value="NZ_CP042436.1"/>
</dbReference>
<dbReference type="InterPro" id="IPR006311">
    <property type="entry name" value="TAT_signal"/>
</dbReference>
<dbReference type="Gene3D" id="3.90.1150.10">
    <property type="entry name" value="Aspartate Aminotransferase, domain 1"/>
    <property type="match status" value="1"/>
</dbReference>
<dbReference type="InterPro" id="IPR015421">
    <property type="entry name" value="PyrdxlP-dep_Trfase_major"/>
</dbReference>
<dbReference type="PROSITE" id="PS51318">
    <property type="entry name" value="TAT"/>
    <property type="match status" value="1"/>
</dbReference>
<dbReference type="SUPFAM" id="SSF53383">
    <property type="entry name" value="PLP-dependent transferases"/>
    <property type="match status" value="1"/>
</dbReference>
<dbReference type="InterPro" id="IPR000192">
    <property type="entry name" value="Aminotrans_V_dom"/>
</dbReference>
<keyword evidence="1" id="KW-0663">Pyridoxal phosphate</keyword>
<name>A0A5B8UQF9_9SPHI</name>
<proteinExistence type="predicted"/>
<dbReference type="EMBL" id="CP042436">
    <property type="protein sequence ID" value="QEC61068.1"/>
    <property type="molecule type" value="Genomic_DNA"/>
</dbReference>
<protein>
    <submittedName>
        <fullName evidence="3">Aminotransferase class V-fold PLP-dependent enzyme</fullName>
    </submittedName>
</protein>
<keyword evidence="3" id="KW-0808">Transferase</keyword>
<evidence type="ECO:0000313" key="4">
    <source>
        <dbReference type="Proteomes" id="UP000321479"/>
    </source>
</evidence>
<dbReference type="Gene3D" id="3.40.640.10">
    <property type="entry name" value="Type I PLP-dependent aspartate aminotransferase-like (Major domain)"/>
    <property type="match status" value="1"/>
</dbReference>
<dbReference type="KEGG" id="mgin:FRZ54_00225"/>
<keyword evidence="4" id="KW-1185">Reference proteome</keyword>
<evidence type="ECO:0000259" key="2">
    <source>
        <dbReference type="Pfam" id="PF00266"/>
    </source>
</evidence>
<dbReference type="Proteomes" id="UP000321479">
    <property type="component" value="Chromosome"/>
</dbReference>
<dbReference type="AlphaFoldDB" id="A0A5B8UQF9"/>
<evidence type="ECO:0000256" key="1">
    <source>
        <dbReference type="ARBA" id="ARBA00022898"/>
    </source>
</evidence>
<dbReference type="PANTHER" id="PTHR43092">
    <property type="entry name" value="L-CYSTEINE DESULFHYDRASE"/>
    <property type="match status" value="1"/>
</dbReference>
<evidence type="ECO:0000313" key="3">
    <source>
        <dbReference type="EMBL" id="QEC61068.1"/>
    </source>
</evidence>
<dbReference type="OrthoDB" id="9804366at2"/>
<organism evidence="3 4">
    <name type="scientific">Mucilaginibacter ginsenosidivorans</name>
    <dbReference type="NCBI Taxonomy" id="398053"/>
    <lineage>
        <taxon>Bacteria</taxon>
        <taxon>Pseudomonadati</taxon>
        <taxon>Bacteroidota</taxon>
        <taxon>Sphingobacteriia</taxon>
        <taxon>Sphingobacteriales</taxon>
        <taxon>Sphingobacteriaceae</taxon>
        <taxon>Mucilaginibacter</taxon>
    </lineage>
</organism>
<dbReference type="InterPro" id="IPR015424">
    <property type="entry name" value="PyrdxlP-dep_Trfase"/>
</dbReference>
<dbReference type="PANTHER" id="PTHR43092:SF6">
    <property type="entry name" value="BLR1280 PROTEIN"/>
    <property type="match status" value="1"/>
</dbReference>